<proteinExistence type="predicted"/>
<name>A0ABQ9IDB1_9NEOP</name>
<dbReference type="Proteomes" id="UP001159363">
    <property type="component" value="Chromosome 2"/>
</dbReference>
<evidence type="ECO:0000313" key="1">
    <source>
        <dbReference type="EMBL" id="KAJ8894657.1"/>
    </source>
</evidence>
<reference evidence="1 2" key="1">
    <citation type="submission" date="2023-02" db="EMBL/GenBank/DDBJ databases">
        <title>LHISI_Scaffold_Assembly.</title>
        <authorList>
            <person name="Stuart O.P."/>
            <person name="Cleave R."/>
            <person name="Magrath M.J.L."/>
            <person name="Mikheyev A.S."/>
        </authorList>
    </citation>
    <scope>NUCLEOTIDE SEQUENCE [LARGE SCALE GENOMIC DNA]</scope>
    <source>
        <strain evidence="1">Daus_M_001</strain>
        <tissue evidence="1">Leg muscle</tissue>
    </source>
</reference>
<protein>
    <submittedName>
        <fullName evidence="1">Uncharacterized protein</fullName>
    </submittedName>
</protein>
<gene>
    <name evidence="1" type="ORF">PR048_007321</name>
</gene>
<evidence type="ECO:0000313" key="2">
    <source>
        <dbReference type="Proteomes" id="UP001159363"/>
    </source>
</evidence>
<keyword evidence="2" id="KW-1185">Reference proteome</keyword>
<comment type="caution">
    <text evidence="1">The sequence shown here is derived from an EMBL/GenBank/DDBJ whole genome shotgun (WGS) entry which is preliminary data.</text>
</comment>
<organism evidence="1 2">
    <name type="scientific">Dryococelus australis</name>
    <dbReference type="NCBI Taxonomy" id="614101"/>
    <lineage>
        <taxon>Eukaryota</taxon>
        <taxon>Metazoa</taxon>
        <taxon>Ecdysozoa</taxon>
        <taxon>Arthropoda</taxon>
        <taxon>Hexapoda</taxon>
        <taxon>Insecta</taxon>
        <taxon>Pterygota</taxon>
        <taxon>Neoptera</taxon>
        <taxon>Polyneoptera</taxon>
        <taxon>Phasmatodea</taxon>
        <taxon>Verophasmatodea</taxon>
        <taxon>Anareolatae</taxon>
        <taxon>Phasmatidae</taxon>
        <taxon>Eurycanthinae</taxon>
        <taxon>Dryococelus</taxon>
    </lineage>
</organism>
<accession>A0ABQ9IDB1</accession>
<dbReference type="EMBL" id="JARBHB010000002">
    <property type="protein sequence ID" value="KAJ8894657.1"/>
    <property type="molecule type" value="Genomic_DNA"/>
</dbReference>
<sequence>MDSWEILSICFMHVYRYTQLCRQLAAVDASASGTCIHKHASMDSWQLLSICFRHVYPHTPLCRQYVSKHMSDTRDLAATDVTQHDKDTARQFRAVLVMAMTHLTHVEARQGHCTPVQSRARNGDDAFNARGSVAPIALALLCLKQLQKRGNNLKVELRLCPNSPEVRTCAYLSPEVTSQVLSELQVTYASIQTLGLSGERVVSQERKYQWAMGNRGRTNLQSVVRGRGAQVRRLEECKLKRIRRRCEGVESLISGLRQKLKAQRLNGLTCFAIMHQVKTWRKRNEYGNNEMRYFQFAGKQCPIRVCELSLR</sequence>